<dbReference type="AlphaFoldDB" id="A0A7J7MV77"/>
<evidence type="ECO:0000256" key="1">
    <source>
        <dbReference type="ARBA" id="ARBA00023175"/>
    </source>
</evidence>
<dbReference type="OrthoDB" id="1721224at2759"/>
<sequence>QKEKLISALHVLSDQHTIRVRTKIGYRDFILDGVSVSEEEDLEEFYKKFVESRINGVKLGEKCTVMMYGLIGSGNSHAIFGCPKQPGIVYKALRDILGPGDVDG</sequence>
<proteinExistence type="predicted"/>
<protein>
    <recommendedName>
        <fullName evidence="2">Kinesin motor domain-containing protein</fullName>
    </recommendedName>
</protein>
<feature type="non-terminal residue" evidence="3">
    <location>
        <position position="1"/>
    </location>
</feature>
<dbReference type="GO" id="GO:0003777">
    <property type="term" value="F:microtubule motor activity"/>
    <property type="evidence" value="ECO:0007669"/>
    <property type="project" value="InterPro"/>
</dbReference>
<organism evidence="3 4">
    <name type="scientific">Kingdonia uniflora</name>
    <dbReference type="NCBI Taxonomy" id="39325"/>
    <lineage>
        <taxon>Eukaryota</taxon>
        <taxon>Viridiplantae</taxon>
        <taxon>Streptophyta</taxon>
        <taxon>Embryophyta</taxon>
        <taxon>Tracheophyta</taxon>
        <taxon>Spermatophyta</taxon>
        <taxon>Magnoliopsida</taxon>
        <taxon>Ranunculales</taxon>
        <taxon>Circaeasteraceae</taxon>
        <taxon>Kingdonia</taxon>
    </lineage>
</organism>
<dbReference type="EMBL" id="JACGCM010001219">
    <property type="protein sequence ID" value="KAF6158702.1"/>
    <property type="molecule type" value="Genomic_DNA"/>
</dbReference>
<dbReference type="InterPro" id="IPR036961">
    <property type="entry name" value="Kinesin_motor_dom_sf"/>
</dbReference>
<dbReference type="InterPro" id="IPR001752">
    <property type="entry name" value="Kinesin_motor_dom"/>
</dbReference>
<keyword evidence="1" id="KW-0505">Motor protein</keyword>
<evidence type="ECO:0000313" key="4">
    <source>
        <dbReference type="Proteomes" id="UP000541444"/>
    </source>
</evidence>
<comment type="caution">
    <text evidence="3">The sequence shown here is derived from an EMBL/GenBank/DDBJ whole genome shotgun (WGS) entry which is preliminary data.</text>
</comment>
<name>A0A7J7MV77_9MAGN</name>
<dbReference type="GO" id="GO:0007018">
    <property type="term" value="P:microtubule-based movement"/>
    <property type="evidence" value="ECO:0007669"/>
    <property type="project" value="InterPro"/>
</dbReference>
<evidence type="ECO:0000313" key="3">
    <source>
        <dbReference type="EMBL" id="KAF6158702.1"/>
    </source>
</evidence>
<dbReference type="Proteomes" id="UP000541444">
    <property type="component" value="Unassembled WGS sequence"/>
</dbReference>
<gene>
    <name evidence="3" type="ORF">GIB67_040216</name>
</gene>
<dbReference type="SUPFAM" id="SSF52540">
    <property type="entry name" value="P-loop containing nucleoside triphosphate hydrolases"/>
    <property type="match status" value="1"/>
</dbReference>
<dbReference type="Gene3D" id="3.40.850.10">
    <property type="entry name" value="Kinesin motor domain"/>
    <property type="match status" value="1"/>
</dbReference>
<dbReference type="GO" id="GO:0008017">
    <property type="term" value="F:microtubule binding"/>
    <property type="evidence" value="ECO:0007669"/>
    <property type="project" value="InterPro"/>
</dbReference>
<dbReference type="GO" id="GO:0005524">
    <property type="term" value="F:ATP binding"/>
    <property type="evidence" value="ECO:0007669"/>
    <property type="project" value="InterPro"/>
</dbReference>
<dbReference type="Pfam" id="PF00225">
    <property type="entry name" value="Kinesin"/>
    <property type="match status" value="1"/>
</dbReference>
<dbReference type="InterPro" id="IPR027417">
    <property type="entry name" value="P-loop_NTPase"/>
</dbReference>
<reference evidence="3 4" key="1">
    <citation type="journal article" date="2020" name="IScience">
        <title>Genome Sequencing of the Endangered Kingdonia uniflora (Circaeasteraceae, Ranunculales) Reveals Potential Mechanisms of Evolutionary Specialization.</title>
        <authorList>
            <person name="Sun Y."/>
            <person name="Deng T."/>
            <person name="Zhang A."/>
            <person name="Moore M.J."/>
            <person name="Landis J.B."/>
            <person name="Lin N."/>
            <person name="Zhang H."/>
            <person name="Zhang X."/>
            <person name="Huang J."/>
            <person name="Zhang X."/>
            <person name="Sun H."/>
            <person name="Wang H."/>
        </authorList>
    </citation>
    <scope>NUCLEOTIDE SEQUENCE [LARGE SCALE GENOMIC DNA]</scope>
    <source>
        <strain evidence="3">TB1705</strain>
        <tissue evidence="3">Leaf</tissue>
    </source>
</reference>
<accession>A0A7J7MV77</accession>
<evidence type="ECO:0000259" key="2">
    <source>
        <dbReference type="Pfam" id="PF00225"/>
    </source>
</evidence>
<feature type="domain" description="Kinesin motor" evidence="2">
    <location>
        <begin position="15"/>
        <end position="97"/>
    </location>
</feature>
<keyword evidence="4" id="KW-1185">Reference proteome</keyword>